<organism evidence="2 3">
    <name type="scientific">Geotalea daltonii (strain DSM 22248 / JCM 15807 / FRC-32)</name>
    <name type="common">Geobacter daltonii</name>
    <dbReference type="NCBI Taxonomy" id="316067"/>
    <lineage>
        <taxon>Bacteria</taxon>
        <taxon>Pseudomonadati</taxon>
        <taxon>Thermodesulfobacteriota</taxon>
        <taxon>Desulfuromonadia</taxon>
        <taxon>Geobacterales</taxon>
        <taxon>Geobacteraceae</taxon>
        <taxon>Geotalea</taxon>
    </lineage>
</organism>
<name>B9M8Q2_GEODF</name>
<dbReference type="GO" id="GO:0016787">
    <property type="term" value="F:hydrolase activity"/>
    <property type="evidence" value="ECO:0007669"/>
    <property type="project" value="UniProtKB-KW"/>
</dbReference>
<dbReference type="InterPro" id="IPR029058">
    <property type="entry name" value="AB_hydrolase_fold"/>
</dbReference>
<gene>
    <name evidence="2" type="ordered locus">Geob_2042</name>
</gene>
<feature type="domain" description="AB hydrolase-1" evidence="1">
    <location>
        <begin position="56"/>
        <end position="163"/>
    </location>
</feature>
<dbReference type="SUPFAM" id="SSF53474">
    <property type="entry name" value="alpha/beta-Hydrolases"/>
    <property type="match status" value="1"/>
</dbReference>
<dbReference type="GO" id="GO:0016746">
    <property type="term" value="F:acyltransferase activity"/>
    <property type="evidence" value="ECO:0007669"/>
    <property type="project" value="UniProtKB-KW"/>
</dbReference>
<evidence type="ECO:0000313" key="2">
    <source>
        <dbReference type="EMBL" id="ACM20398.1"/>
    </source>
</evidence>
<dbReference type="ESTHER" id="9delt-q0ym72">
    <property type="family name" value="6_AlphaBeta_hydrolase"/>
</dbReference>
<keyword evidence="2" id="KW-0378">Hydrolase</keyword>
<dbReference type="PRINTS" id="PR00111">
    <property type="entry name" value="ABHYDROLASE"/>
</dbReference>
<sequence>MKMTPYHPFRSAKAKEQYLKVYDLKAGNWPVPSESRLVSTSFGETFVRISGPAEAPPLVLLHGINGNSLQWITNVEALSARYRVFAVDNIYDCGRSVYTRAVKTPDDYVVWLDELFDALQLRNGINLMGLSYGGWLTTQYALRHPGRLEKIVLLAPVCTVLPLSYKWISRAVLCAVPHRYFTRSFVYWLLEDTAKKGEAGRKVLDEEAEFAFLAYRSFKHRPMVNPTVLSDEELQALKVPTLFLIGENEKIYSARKAIERLNRVAPRIRSEVIPKAGHDLTVVQAKLVNGKVLEFLSLSF</sequence>
<dbReference type="STRING" id="316067.Geob_2042"/>
<dbReference type="InterPro" id="IPR000073">
    <property type="entry name" value="AB_hydrolase_1"/>
</dbReference>
<dbReference type="InterPro" id="IPR050266">
    <property type="entry name" value="AB_hydrolase_sf"/>
</dbReference>
<dbReference type="Proteomes" id="UP000007721">
    <property type="component" value="Chromosome"/>
</dbReference>
<dbReference type="AlphaFoldDB" id="B9M8Q2"/>
<dbReference type="HOGENOM" id="CLU_020336_27_3_7"/>
<dbReference type="EMBL" id="CP001390">
    <property type="protein sequence ID" value="ACM20398.1"/>
    <property type="molecule type" value="Genomic_DNA"/>
</dbReference>
<keyword evidence="3" id="KW-1185">Reference proteome</keyword>
<dbReference type="eggNOG" id="COG2267">
    <property type="taxonomic scope" value="Bacteria"/>
</dbReference>
<proteinExistence type="predicted"/>
<dbReference type="Pfam" id="PF00561">
    <property type="entry name" value="Abhydrolase_1"/>
    <property type="match status" value="1"/>
</dbReference>
<dbReference type="KEGG" id="geo:Geob_2042"/>
<evidence type="ECO:0000313" key="3">
    <source>
        <dbReference type="Proteomes" id="UP000007721"/>
    </source>
</evidence>
<evidence type="ECO:0000259" key="1">
    <source>
        <dbReference type="Pfam" id="PF00561"/>
    </source>
</evidence>
<keyword evidence="2" id="KW-0012">Acyltransferase</keyword>
<dbReference type="Gene3D" id="3.40.50.1820">
    <property type="entry name" value="alpha/beta hydrolase"/>
    <property type="match status" value="1"/>
</dbReference>
<accession>B9M8Q2</accession>
<dbReference type="PANTHER" id="PTHR43798">
    <property type="entry name" value="MONOACYLGLYCEROL LIPASE"/>
    <property type="match status" value="1"/>
</dbReference>
<protein>
    <submittedName>
        <fullName evidence="2">Hydrolase or acyltransferase, alpha/beta fold family</fullName>
    </submittedName>
</protein>
<keyword evidence="2" id="KW-0808">Transferase</keyword>
<reference evidence="2 3" key="1">
    <citation type="submission" date="2009-01" db="EMBL/GenBank/DDBJ databases">
        <title>Complete sequence of Geobacter sp. FRC-32.</title>
        <authorList>
            <consortium name="US DOE Joint Genome Institute"/>
            <person name="Lucas S."/>
            <person name="Copeland A."/>
            <person name="Lapidus A."/>
            <person name="Glavina del Rio T."/>
            <person name="Dalin E."/>
            <person name="Tice H."/>
            <person name="Bruce D."/>
            <person name="Goodwin L."/>
            <person name="Pitluck S."/>
            <person name="Saunders E."/>
            <person name="Brettin T."/>
            <person name="Detter J.C."/>
            <person name="Han C."/>
            <person name="Larimer F."/>
            <person name="Land M."/>
            <person name="Hauser L."/>
            <person name="Kyrpides N."/>
            <person name="Ovchinnikova G."/>
            <person name="Kostka J."/>
            <person name="Richardson P."/>
        </authorList>
    </citation>
    <scope>NUCLEOTIDE SEQUENCE [LARGE SCALE GENOMIC DNA]</scope>
    <source>
        <strain evidence="3">DSM 22248 / JCM 15807 / FRC-32</strain>
    </source>
</reference>